<keyword evidence="2" id="KW-0663">Pyridoxal phosphate</keyword>
<evidence type="ECO:0000313" key="6">
    <source>
        <dbReference type="Proteomes" id="UP000593601"/>
    </source>
</evidence>
<comment type="cofactor">
    <cofactor evidence="1">
        <name>pyridoxal 5'-phosphate</name>
        <dbReference type="ChEBI" id="CHEBI:597326"/>
    </cofactor>
</comment>
<dbReference type="PANTHER" id="PTHR43727">
    <property type="entry name" value="DIAMINOPIMELATE DECARBOXYLASE"/>
    <property type="match status" value="1"/>
</dbReference>
<dbReference type="InterPro" id="IPR029066">
    <property type="entry name" value="PLP-binding_barrel"/>
</dbReference>
<feature type="coiled-coil region" evidence="3">
    <location>
        <begin position="178"/>
        <end position="205"/>
    </location>
</feature>
<dbReference type="RefSeq" id="WP_193734964.1">
    <property type="nucleotide sequence ID" value="NZ_CP063304.1"/>
</dbReference>
<evidence type="ECO:0000313" key="5">
    <source>
        <dbReference type="EMBL" id="QOV18602.1"/>
    </source>
</evidence>
<dbReference type="AlphaFoldDB" id="A0A7M2RGW4"/>
<name>A0A7M2RGW4_9FIRM</name>
<dbReference type="GO" id="GO:0008836">
    <property type="term" value="F:diaminopimelate decarboxylase activity"/>
    <property type="evidence" value="ECO:0007669"/>
    <property type="project" value="TreeGrafter"/>
</dbReference>
<dbReference type="SUPFAM" id="SSF51419">
    <property type="entry name" value="PLP-binding barrel"/>
    <property type="match status" value="1"/>
</dbReference>
<evidence type="ECO:0000256" key="2">
    <source>
        <dbReference type="ARBA" id="ARBA00022898"/>
    </source>
</evidence>
<dbReference type="GO" id="GO:0009089">
    <property type="term" value="P:lysine biosynthetic process via diaminopimelate"/>
    <property type="evidence" value="ECO:0007669"/>
    <property type="project" value="TreeGrafter"/>
</dbReference>
<keyword evidence="6" id="KW-1185">Reference proteome</keyword>
<dbReference type="SUPFAM" id="SSF50621">
    <property type="entry name" value="Alanine racemase C-terminal domain-like"/>
    <property type="match status" value="1"/>
</dbReference>
<protein>
    <submittedName>
        <fullName evidence="5">Alanine racemase</fullName>
    </submittedName>
</protein>
<feature type="domain" description="Orn/DAP/Arg decarboxylase 2 C-terminal" evidence="4">
    <location>
        <begin position="158"/>
        <end position="346"/>
    </location>
</feature>
<dbReference type="Proteomes" id="UP000593601">
    <property type="component" value="Chromosome"/>
</dbReference>
<proteinExistence type="predicted"/>
<accession>A0A7M2RGW4</accession>
<keyword evidence="3" id="KW-0175">Coiled coil</keyword>
<dbReference type="KEGG" id="bliq:INP51_11385"/>
<dbReference type="InterPro" id="IPR022643">
    <property type="entry name" value="De-COase2_C"/>
</dbReference>
<dbReference type="PANTHER" id="PTHR43727:SF1">
    <property type="entry name" value="CARBOXYNORSPERMIDINE_CARBOXYSPERMIDINE DECARBOXYLASE"/>
    <property type="match status" value="1"/>
</dbReference>
<dbReference type="InterPro" id="IPR009006">
    <property type="entry name" value="Ala_racemase/Decarboxylase_C"/>
</dbReference>
<reference evidence="5 6" key="1">
    <citation type="submission" date="2020-10" db="EMBL/GenBank/DDBJ databases">
        <title>Blautia liquoris sp.nov., isolated from the mud in a fermentation cellar used for the production of Chinese strong-flavoured liquor.</title>
        <authorList>
            <person name="Lu L."/>
        </authorList>
    </citation>
    <scope>NUCLEOTIDE SEQUENCE [LARGE SCALE GENOMIC DNA]</scope>
    <source>
        <strain evidence="5 6">LZLJ-3</strain>
    </source>
</reference>
<organism evidence="5 6">
    <name type="scientific">Blautia liquoris</name>
    <dbReference type="NCBI Taxonomy" id="2779518"/>
    <lineage>
        <taxon>Bacteria</taxon>
        <taxon>Bacillati</taxon>
        <taxon>Bacillota</taxon>
        <taxon>Clostridia</taxon>
        <taxon>Lachnospirales</taxon>
        <taxon>Lachnospiraceae</taxon>
        <taxon>Blautia</taxon>
    </lineage>
</organism>
<sequence length="391" mass="45424">MEMTRLEEGIVRYGTPLYVFHIDEMRENFKRFRSILQDRAGLCFAMKANPFLTSQMNTLADRIEVCSMGEFQICKKRQIHAENILVSGVMKKKEDIFTILNEYRGKCTYTIESLNQFHCFAEWCDANSELLHVYLRLTSGNQFGMDLATIENIIEVRDMCPFLKIQGIHYFSGTQKKIEKTKEELKKLDVILRELEEKTNFLIEELEYGPGLFVPYFSGQKDTVESDLQEIADAISRMQWKGSVMLEMGRALVAKCGYYLTSVRDIKQTDGKNYCIVDGGIHQINYDGQIRGMYQPMIRVSPEHTKAEMVEWTVCGSLCTVNDVLVQKVDMPRLRIGSVLIFERTGAYAMTEGMSMFLSHELPQIAFYSKEMGWKLVRREYQTYEKNMEEF</sequence>
<evidence type="ECO:0000256" key="1">
    <source>
        <dbReference type="ARBA" id="ARBA00001933"/>
    </source>
</evidence>
<gene>
    <name evidence="5" type="ORF">INP51_11385</name>
</gene>
<dbReference type="Pfam" id="PF00278">
    <property type="entry name" value="Orn_DAP_Arg_deC"/>
    <property type="match status" value="1"/>
</dbReference>
<evidence type="ECO:0000259" key="4">
    <source>
        <dbReference type="Pfam" id="PF00278"/>
    </source>
</evidence>
<dbReference type="Gene3D" id="2.40.37.10">
    <property type="entry name" value="Lyase, Ornithine Decarboxylase, Chain A, domain 1"/>
    <property type="match status" value="1"/>
</dbReference>
<dbReference type="EMBL" id="CP063304">
    <property type="protein sequence ID" value="QOV18602.1"/>
    <property type="molecule type" value="Genomic_DNA"/>
</dbReference>
<evidence type="ECO:0000256" key="3">
    <source>
        <dbReference type="SAM" id="Coils"/>
    </source>
</evidence>
<dbReference type="Gene3D" id="3.20.20.10">
    <property type="entry name" value="Alanine racemase"/>
    <property type="match status" value="1"/>
</dbReference>